<feature type="compositionally biased region" description="Basic and acidic residues" evidence="8">
    <location>
        <begin position="85"/>
        <end position="94"/>
    </location>
</feature>
<dbReference type="PANTHER" id="PTHR40626">
    <property type="entry name" value="MIP31509P"/>
    <property type="match status" value="1"/>
</dbReference>
<feature type="compositionally biased region" description="Basic and acidic residues" evidence="8">
    <location>
        <begin position="447"/>
        <end position="460"/>
    </location>
</feature>
<comment type="caution">
    <text evidence="10">The sequence shown here is derived from an EMBL/GenBank/DDBJ whole genome shotgun (WGS) entry which is preliminary data.</text>
</comment>
<feature type="compositionally biased region" description="Low complexity" evidence="8">
    <location>
        <begin position="98"/>
        <end position="109"/>
    </location>
</feature>
<evidence type="ECO:0000256" key="5">
    <source>
        <dbReference type="ARBA" id="ARBA00022833"/>
    </source>
</evidence>
<dbReference type="PANTHER" id="PTHR40626:SF10">
    <property type="entry name" value="C2H2-TYPE DOMAIN-CONTAINING PROTEIN"/>
    <property type="match status" value="1"/>
</dbReference>
<feature type="compositionally biased region" description="Polar residues" evidence="8">
    <location>
        <begin position="428"/>
        <end position="439"/>
    </location>
</feature>
<keyword evidence="6" id="KW-0539">Nucleus</keyword>
<dbReference type="InterPro" id="IPR007219">
    <property type="entry name" value="XnlR_reg_dom"/>
</dbReference>
<evidence type="ECO:0000256" key="2">
    <source>
        <dbReference type="ARBA" id="ARBA00022723"/>
    </source>
</evidence>
<dbReference type="Proteomes" id="UP001172155">
    <property type="component" value="Unassembled WGS sequence"/>
</dbReference>
<feature type="region of interest" description="Disordered" evidence="8">
    <location>
        <begin position="268"/>
        <end position="312"/>
    </location>
</feature>
<keyword evidence="5" id="KW-0862">Zinc</keyword>
<organism evidence="10 11">
    <name type="scientific">Schizothecium vesticola</name>
    <dbReference type="NCBI Taxonomy" id="314040"/>
    <lineage>
        <taxon>Eukaryota</taxon>
        <taxon>Fungi</taxon>
        <taxon>Dikarya</taxon>
        <taxon>Ascomycota</taxon>
        <taxon>Pezizomycotina</taxon>
        <taxon>Sordariomycetes</taxon>
        <taxon>Sordariomycetidae</taxon>
        <taxon>Sordariales</taxon>
        <taxon>Schizotheciaceae</taxon>
        <taxon>Schizothecium</taxon>
    </lineage>
</organism>
<keyword evidence="11" id="KW-1185">Reference proteome</keyword>
<dbReference type="Pfam" id="PF04082">
    <property type="entry name" value="Fungal_trans"/>
    <property type="match status" value="1"/>
</dbReference>
<dbReference type="InterPro" id="IPR013087">
    <property type="entry name" value="Znf_C2H2_type"/>
</dbReference>
<gene>
    <name evidence="10" type="ORF">B0T18DRAFT_402008</name>
</gene>
<dbReference type="EMBL" id="JAUKUD010000002">
    <property type="protein sequence ID" value="KAK0751198.1"/>
    <property type="molecule type" value="Genomic_DNA"/>
</dbReference>
<keyword evidence="4 7" id="KW-0863">Zinc-finger</keyword>
<feature type="domain" description="C2H2-type" evidence="9">
    <location>
        <begin position="30"/>
        <end position="57"/>
    </location>
</feature>
<evidence type="ECO:0000256" key="6">
    <source>
        <dbReference type="ARBA" id="ARBA00023242"/>
    </source>
</evidence>
<reference evidence="10" key="1">
    <citation type="submission" date="2023-06" db="EMBL/GenBank/DDBJ databases">
        <title>Genome-scale phylogeny and comparative genomics of the fungal order Sordariales.</title>
        <authorList>
            <consortium name="Lawrence Berkeley National Laboratory"/>
            <person name="Hensen N."/>
            <person name="Bonometti L."/>
            <person name="Westerberg I."/>
            <person name="Brannstrom I.O."/>
            <person name="Guillou S."/>
            <person name="Cros-Aarteil S."/>
            <person name="Calhoun S."/>
            <person name="Haridas S."/>
            <person name="Kuo A."/>
            <person name="Mondo S."/>
            <person name="Pangilinan J."/>
            <person name="Riley R."/>
            <person name="LaButti K."/>
            <person name="Andreopoulos B."/>
            <person name="Lipzen A."/>
            <person name="Chen C."/>
            <person name="Yanf M."/>
            <person name="Daum C."/>
            <person name="Ng V."/>
            <person name="Clum A."/>
            <person name="Steindorff A."/>
            <person name="Ohm R."/>
            <person name="Martin F."/>
            <person name="Silar P."/>
            <person name="Natvig D."/>
            <person name="Lalanne C."/>
            <person name="Gautier V."/>
            <person name="Ament-velasquez S.L."/>
            <person name="Kruys A."/>
            <person name="Hutchinson M.I."/>
            <person name="Powell A.J."/>
            <person name="Barry K."/>
            <person name="Miller A.N."/>
            <person name="Grigoriev I.V."/>
            <person name="Debuchy R."/>
            <person name="Gladieux P."/>
            <person name="Thoren M.H."/>
            <person name="Johannesson H."/>
        </authorList>
    </citation>
    <scope>NUCLEOTIDE SEQUENCE</scope>
    <source>
        <strain evidence="10">SMH3187-1</strain>
    </source>
</reference>
<dbReference type="InterPro" id="IPR051059">
    <property type="entry name" value="VerF-like"/>
</dbReference>
<evidence type="ECO:0000256" key="7">
    <source>
        <dbReference type="PROSITE-ProRule" id="PRU00042"/>
    </source>
</evidence>
<dbReference type="PROSITE" id="PS50157">
    <property type="entry name" value="ZINC_FINGER_C2H2_2"/>
    <property type="match status" value="2"/>
</dbReference>
<sequence>MLPLQSIETAPPPSTADENGEHRQQKPKTLPCKYCSKRFRRVEHVQRHERTHTKEKPFSCGWARCGKTFGRRDLLVRHEKLVHLNEGSSKDGARPRKPSSGGPAAAGPSEPQGDSEMLNLQPQRPSQAHPLYRTEVLQPTPVATHAPDSRLAARAPACNLDLLSDAATHLASGGEVSNMQPSMMQGLQQQPPDLAPVKPYPDGSYVERPREPEPGPMPGDYAPQPQQASYDGDYHLFMDDFGSTSHFLPQSLEAEHAFGMWPRLGGDMGGRAGPSKPPSAFPSRLPSLQPDMRDDGNSRSHEDGMRAPNWRISGPDHTAIKNRLDEFSSVLPSDFIFPSRFTLNRFLEGYISGFHDHLPFLHLATLLPTDLSPELLLAVLSVGAQYRFEAMRGNALWYAAKAVALEQIRRRHSHEVHGLLPTPAAYSPHSTRPSPSSGFRHSFPSVHQDRPMTQDTHREPYSPNTPQARLETIQALLLLFAVGLWGAKAILHEAISLQSLVALLVREEGLDAESSHQQPNHQQPTPDWETWVRVESATRTKLIAYCFLNLGSIAYNTPPLLLTSELHLPLPSSSRLWKAENAWQWQEMRQTYQPAEVLLQDAFSRLLNRPSQGSPSPLTSLGYYVLIHALNQHIFMLKQTSFASLSPFEISRGLKMEDVEDVTQALKIWYSGFDQHISRQAEAGPHGNGGDASPDGPIALNSSSLLRIAYIRLYTGLVPSRSLETRDHVLISSAFSDAPLLVRTPLLCRTIASAIFALSQLVKIGVSYVAKTKSPEWGVQHSLCNLECAVLLSKWLLTLAAIGPAEPPPSADEKHLLHNLSHMLDETEFAVPIDPSLSGSGGNHGHHQSRPSIDVNAADSTKLRQLASAVVRLWAETFKGAHIFEVIAIMAAGLEGYADLIEKPRDRTPLGRMVSN</sequence>
<feature type="region of interest" description="Disordered" evidence="8">
    <location>
        <begin position="420"/>
        <end position="465"/>
    </location>
</feature>
<dbReference type="GO" id="GO:0000978">
    <property type="term" value="F:RNA polymerase II cis-regulatory region sequence-specific DNA binding"/>
    <property type="evidence" value="ECO:0007669"/>
    <property type="project" value="InterPro"/>
</dbReference>
<dbReference type="Pfam" id="PF00096">
    <property type="entry name" value="zf-C2H2"/>
    <property type="match status" value="1"/>
</dbReference>
<dbReference type="GO" id="GO:0005634">
    <property type="term" value="C:nucleus"/>
    <property type="evidence" value="ECO:0007669"/>
    <property type="project" value="UniProtKB-SubCell"/>
</dbReference>
<proteinExistence type="predicted"/>
<keyword evidence="2" id="KW-0479">Metal-binding</keyword>
<dbReference type="AlphaFoldDB" id="A0AA40K9P3"/>
<dbReference type="GO" id="GO:0000785">
    <property type="term" value="C:chromatin"/>
    <property type="evidence" value="ECO:0007669"/>
    <property type="project" value="TreeGrafter"/>
</dbReference>
<feature type="region of interest" description="Disordered" evidence="8">
    <location>
        <begin position="1"/>
        <end position="32"/>
    </location>
</feature>
<dbReference type="InterPro" id="IPR036236">
    <property type="entry name" value="Znf_C2H2_sf"/>
</dbReference>
<keyword evidence="3" id="KW-0677">Repeat</keyword>
<dbReference type="SMART" id="SM00355">
    <property type="entry name" value="ZnF_C2H2"/>
    <property type="match status" value="2"/>
</dbReference>
<feature type="compositionally biased region" description="Basic and acidic residues" evidence="8">
    <location>
        <begin position="291"/>
        <end position="305"/>
    </location>
</feature>
<dbReference type="GO" id="GO:0000981">
    <property type="term" value="F:DNA-binding transcription factor activity, RNA polymerase II-specific"/>
    <property type="evidence" value="ECO:0007669"/>
    <property type="project" value="InterPro"/>
</dbReference>
<accession>A0AA40K9P3</accession>
<name>A0AA40K9P3_9PEZI</name>
<evidence type="ECO:0000256" key="3">
    <source>
        <dbReference type="ARBA" id="ARBA00022737"/>
    </source>
</evidence>
<comment type="subcellular location">
    <subcellularLocation>
        <location evidence="1">Nucleus</location>
    </subcellularLocation>
</comment>
<dbReference type="GO" id="GO:0006351">
    <property type="term" value="P:DNA-templated transcription"/>
    <property type="evidence" value="ECO:0007669"/>
    <property type="project" value="InterPro"/>
</dbReference>
<feature type="region of interest" description="Disordered" evidence="8">
    <location>
        <begin position="85"/>
        <end position="125"/>
    </location>
</feature>
<protein>
    <recommendedName>
        <fullName evidence="9">C2H2-type domain-containing protein</fullName>
    </recommendedName>
</protein>
<evidence type="ECO:0000256" key="8">
    <source>
        <dbReference type="SAM" id="MobiDB-lite"/>
    </source>
</evidence>
<evidence type="ECO:0000256" key="1">
    <source>
        <dbReference type="ARBA" id="ARBA00004123"/>
    </source>
</evidence>
<evidence type="ECO:0000256" key="4">
    <source>
        <dbReference type="ARBA" id="ARBA00022771"/>
    </source>
</evidence>
<evidence type="ECO:0000313" key="10">
    <source>
        <dbReference type="EMBL" id="KAK0751198.1"/>
    </source>
</evidence>
<evidence type="ECO:0000259" key="9">
    <source>
        <dbReference type="PROSITE" id="PS50157"/>
    </source>
</evidence>
<dbReference type="SUPFAM" id="SSF57667">
    <property type="entry name" value="beta-beta-alpha zinc fingers"/>
    <property type="match status" value="1"/>
</dbReference>
<evidence type="ECO:0000313" key="11">
    <source>
        <dbReference type="Proteomes" id="UP001172155"/>
    </source>
</evidence>
<dbReference type="PROSITE" id="PS00028">
    <property type="entry name" value="ZINC_FINGER_C2H2_1"/>
    <property type="match status" value="2"/>
</dbReference>
<dbReference type="GO" id="GO:0008270">
    <property type="term" value="F:zinc ion binding"/>
    <property type="evidence" value="ECO:0007669"/>
    <property type="project" value="UniProtKB-KW"/>
</dbReference>
<feature type="domain" description="C2H2-type" evidence="9">
    <location>
        <begin position="58"/>
        <end position="88"/>
    </location>
</feature>
<feature type="region of interest" description="Disordered" evidence="8">
    <location>
        <begin position="184"/>
        <end position="227"/>
    </location>
</feature>
<dbReference type="Gene3D" id="3.30.160.60">
    <property type="entry name" value="Classic Zinc Finger"/>
    <property type="match status" value="2"/>
</dbReference>